<evidence type="ECO:0000259" key="2">
    <source>
        <dbReference type="Pfam" id="PF00561"/>
    </source>
</evidence>
<reference evidence="3 4" key="1">
    <citation type="submission" date="2020-02" db="EMBL/GenBank/DDBJ databases">
        <title>Genome sequence of Roseobacter ponti.</title>
        <authorList>
            <person name="Hollensteiner J."/>
            <person name="Schneider D."/>
            <person name="Poehlein A."/>
            <person name="Daniel R."/>
        </authorList>
    </citation>
    <scope>NUCLEOTIDE SEQUENCE [LARGE SCALE GENOMIC DNA]</scope>
    <source>
        <strain evidence="3 4">DSM 106830</strain>
    </source>
</reference>
<evidence type="ECO:0000313" key="3">
    <source>
        <dbReference type="EMBL" id="QJF51429.1"/>
    </source>
</evidence>
<dbReference type="InterPro" id="IPR000639">
    <property type="entry name" value="Epox_hydrolase-like"/>
</dbReference>
<dbReference type="SUPFAM" id="SSF53474">
    <property type="entry name" value="alpha/beta-Hydrolases"/>
    <property type="match status" value="1"/>
</dbReference>
<dbReference type="GO" id="GO:0016787">
    <property type="term" value="F:hydrolase activity"/>
    <property type="evidence" value="ECO:0007669"/>
    <property type="project" value="UniProtKB-KW"/>
</dbReference>
<feature type="domain" description="AB hydrolase-1" evidence="2">
    <location>
        <begin position="30"/>
        <end position="279"/>
    </location>
</feature>
<protein>
    <submittedName>
        <fullName evidence="3">Alpha/beta hydrolase</fullName>
    </submittedName>
</protein>
<dbReference type="PRINTS" id="PR00111">
    <property type="entry name" value="ABHYDROLASE"/>
</dbReference>
<dbReference type="KEGG" id="rpon:G3256_09775"/>
<dbReference type="AlphaFoldDB" id="A0A858SRD2"/>
<dbReference type="Pfam" id="PF00561">
    <property type="entry name" value="Abhydrolase_1"/>
    <property type="match status" value="1"/>
</dbReference>
<dbReference type="PRINTS" id="PR00412">
    <property type="entry name" value="EPOXHYDRLASE"/>
</dbReference>
<gene>
    <name evidence="3" type="ORF">G3256_09775</name>
</gene>
<dbReference type="InterPro" id="IPR029058">
    <property type="entry name" value="AB_hydrolase_fold"/>
</dbReference>
<dbReference type="EMBL" id="CP048788">
    <property type="protein sequence ID" value="QJF51429.1"/>
    <property type="molecule type" value="Genomic_DNA"/>
</dbReference>
<accession>A0A858SRD2</accession>
<dbReference type="InterPro" id="IPR000073">
    <property type="entry name" value="AB_hydrolase_1"/>
</dbReference>
<keyword evidence="1 3" id="KW-0378">Hydrolase</keyword>
<dbReference type="Gene3D" id="3.40.50.1820">
    <property type="entry name" value="alpha/beta hydrolase"/>
    <property type="match status" value="1"/>
</dbReference>
<dbReference type="Proteomes" id="UP000503308">
    <property type="component" value="Chromosome"/>
</dbReference>
<keyword evidence="4" id="KW-1185">Reference proteome</keyword>
<organism evidence="3 4">
    <name type="scientific">Roseobacter ponti</name>
    <dbReference type="NCBI Taxonomy" id="1891787"/>
    <lineage>
        <taxon>Bacteria</taxon>
        <taxon>Pseudomonadati</taxon>
        <taxon>Pseudomonadota</taxon>
        <taxon>Alphaproteobacteria</taxon>
        <taxon>Rhodobacterales</taxon>
        <taxon>Roseobacteraceae</taxon>
        <taxon>Roseobacter</taxon>
    </lineage>
</organism>
<evidence type="ECO:0000313" key="4">
    <source>
        <dbReference type="Proteomes" id="UP000503308"/>
    </source>
</evidence>
<sequence length="294" mass="31855">MTGHIKGFETRSILCGQTEICVATGGRTGPPVLLLHGFPQTHAMWHQVAPALAADYKVVAPDLRGYGASGKPGGTEPYSFRHMAADQVALMDALGHGQFHVVGHDRGGRVAHRLALDAPERVASLTVMDIVPTHLLLNQLTREVATAYYHWFFLAQPAPFPETLIGHDPDAYFESCLLGWGAAQLSDFNPGALAAYRHAWRNPETIRSMCADYRAALQVDFDLDAADLDRRVTCPSLVLFGAQGAMAQAYDVAATWADRLSDLSAQPVPGGHFFIDQNPAETLAALRPFLSRVG</sequence>
<dbReference type="PANTHER" id="PTHR43329">
    <property type="entry name" value="EPOXIDE HYDROLASE"/>
    <property type="match status" value="1"/>
</dbReference>
<evidence type="ECO:0000256" key="1">
    <source>
        <dbReference type="ARBA" id="ARBA00022801"/>
    </source>
</evidence>
<proteinExistence type="predicted"/>
<name>A0A858SRD2_9RHOB</name>
<dbReference type="RefSeq" id="WP_169640645.1">
    <property type="nucleotide sequence ID" value="NZ_CP048788.1"/>
</dbReference>